<keyword evidence="1" id="KW-0472">Membrane</keyword>
<proteinExistence type="predicted"/>
<organism evidence="2">
    <name type="scientific">Cacopsylla melanoneura</name>
    <dbReference type="NCBI Taxonomy" id="428564"/>
    <lineage>
        <taxon>Eukaryota</taxon>
        <taxon>Metazoa</taxon>
        <taxon>Ecdysozoa</taxon>
        <taxon>Arthropoda</taxon>
        <taxon>Hexapoda</taxon>
        <taxon>Insecta</taxon>
        <taxon>Pterygota</taxon>
        <taxon>Neoptera</taxon>
        <taxon>Paraneoptera</taxon>
        <taxon>Hemiptera</taxon>
        <taxon>Sternorrhyncha</taxon>
        <taxon>Psylloidea</taxon>
        <taxon>Psyllidae</taxon>
        <taxon>Psyllinae</taxon>
        <taxon>Cacopsylla</taxon>
    </lineage>
</organism>
<feature type="transmembrane region" description="Helical" evidence="1">
    <location>
        <begin position="21"/>
        <end position="43"/>
    </location>
</feature>
<reference evidence="2" key="1">
    <citation type="submission" date="2021-05" db="EMBL/GenBank/DDBJ databases">
        <authorList>
            <person name="Alioto T."/>
            <person name="Alioto T."/>
            <person name="Gomez Garrido J."/>
        </authorList>
    </citation>
    <scope>NUCLEOTIDE SEQUENCE</scope>
</reference>
<accession>A0A8D8WLY5</accession>
<protein>
    <submittedName>
        <fullName evidence="2">Uncharacterized protein</fullName>
    </submittedName>
</protein>
<dbReference type="AlphaFoldDB" id="A0A8D8WLY5"/>
<dbReference type="EMBL" id="HBUF01203860">
    <property type="protein sequence ID" value="CAG6662869.1"/>
    <property type="molecule type" value="Transcribed_RNA"/>
</dbReference>
<evidence type="ECO:0000313" key="2">
    <source>
        <dbReference type="EMBL" id="CAG6662869.1"/>
    </source>
</evidence>
<keyword evidence="1" id="KW-1133">Transmembrane helix</keyword>
<sequence length="102" mass="11990">MVWRANISVTSYLKSYNNGKYLRADISVSLCVILMLTSCRFVIIRTIIRQTERISVHLQIQTDSYLKVFEKAKYSLDVLKIDIFNKKIQIPTFSFIIGRYFT</sequence>
<keyword evidence="1" id="KW-0812">Transmembrane</keyword>
<evidence type="ECO:0000256" key="1">
    <source>
        <dbReference type="SAM" id="Phobius"/>
    </source>
</evidence>
<dbReference type="EMBL" id="HBUF01203863">
    <property type="protein sequence ID" value="CAG6662870.1"/>
    <property type="molecule type" value="Transcribed_RNA"/>
</dbReference>
<name>A0A8D8WLY5_9HEMI</name>